<reference evidence="1" key="1">
    <citation type="submission" date="2021-07" db="EMBL/GenBank/DDBJ databases">
        <title>Comparative genomics of Bacteroides fragilis group isolates reveals species-dependent resistance mechanisms and validates clinical tools for resistance prediction.</title>
        <authorList>
            <person name="Wallace M.J."/>
            <person name="Jean S."/>
            <person name="Wallace M.A."/>
            <person name="Carey-Ann B.D."/>
            <person name="Dantas G."/>
        </authorList>
    </citation>
    <scope>NUCLEOTIDE SEQUENCE</scope>
    <source>
        <strain evidence="1">BJH_160</strain>
    </source>
</reference>
<comment type="caution">
    <text evidence="1">The sequence shown here is derived from an EMBL/GenBank/DDBJ whole genome shotgun (WGS) entry which is preliminary data.</text>
</comment>
<protein>
    <submittedName>
        <fullName evidence="1">Uncharacterized protein</fullName>
    </submittedName>
</protein>
<name>A0AAW4Z875_BACT4</name>
<dbReference type="EMBL" id="JAHYQA010000006">
    <property type="protein sequence ID" value="MCE9237994.1"/>
    <property type="molecule type" value="Genomic_DNA"/>
</dbReference>
<evidence type="ECO:0000313" key="2">
    <source>
        <dbReference type="Proteomes" id="UP001200544"/>
    </source>
</evidence>
<gene>
    <name evidence="1" type="ORF">K0H07_12665</name>
</gene>
<sequence length="59" mass="6534">MNKVNFKIEKAVNGHILRSDICGVRVYEKKEDLCAFIASSLVNGIKLKDGIANISIEIN</sequence>
<accession>A0AAW4Z875</accession>
<dbReference type="AlphaFoldDB" id="A0AAW4Z875"/>
<proteinExistence type="predicted"/>
<dbReference type="Proteomes" id="UP001200544">
    <property type="component" value="Unassembled WGS sequence"/>
</dbReference>
<evidence type="ECO:0000313" key="1">
    <source>
        <dbReference type="EMBL" id="MCE9237994.1"/>
    </source>
</evidence>
<organism evidence="1 2">
    <name type="scientific">Bacteroides thetaiotaomicron</name>
    <dbReference type="NCBI Taxonomy" id="818"/>
    <lineage>
        <taxon>Bacteria</taxon>
        <taxon>Pseudomonadati</taxon>
        <taxon>Bacteroidota</taxon>
        <taxon>Bacteroidia</taxon>
        <taxon>Bacteroidales</taxon>
        <taxon>Bacteroidaceae</taxon>
        <taxon>Bacteroides</taxon>
    </lineage>
</organism>
<dbReference type="RefSeq" id="WP_234128791.1">
    <property type="nucleotide sequence ID" value="NZ_JAHYQA010000006.1"/>
</dbReference>